<accession>A0A1I6LX44</accession>
<protein>
    <recommendedName>
        <fullName evidence="5">Tetratricopeptide repeat-containing protein</fullName>
    </recommendedName>
</protein>
<sequence>MSILKSTPARLVLCVLLTASVFAQDPQQTGSSSSSTNNGNATGQIQESSSRARIARADANGSAITLETSEPLFDLAVALNACGYDNDLQNSSPVRAVIRQEVDDELAGSGPARESRDAICQFIHQHELTDHALGLAQYVSLALYTLPPPSLTPSVGLTELPPDSTQVVEILPLLRTFNEQLHLHALWVHHLPDYQKLTDRIHDPLTKMIFQTNVYLRLPVSSYDGRRFLVLVEPMLAPAATNARIYADDYIAVGSPNTAGTIHMETVRHIYLQYMVEPLIYARAAAMDRLLPLLKPVREAPIDFIYRSDITAYITECLIRGIEARTLEFDFPKPVRPSNPERTVQIKYDADLGLYERKAEAVRRERVLRDQREGWALTGYFYEELIKSEHGSASLKENIGQMVYGMDVDRERKHEEQIVFLPPSATGTIRRAPAPLTGIQLAELKLMKGSLDEAEEIANQVLADPHGDHAEAHYVLGQVNLLENVPDDAITELTEAVKTSRNPRTVAWSHIYLGRLYDIHAERPKAVNEYKMALNIPGTTPDAKMAAEKGLKTPFTTPKRDANPTPDKDDDNEPLDPSGKAAKAAYKPDQQ</sequence>
<feature type="compositionally biased region" description="Low complexity" evidence="1">
    <location>
        <begin position="27"/>
        <end position="52"/>
    </location>
</feature>
<organism evidence="3 4">
    <name type="scientific">Granulicella pectinivorans</name>
    <dbReference type="NCBI Taxonomy" id="474950"/>
    <lineage>
        <taxon>Bacteria</taxon>
        <taxon>Pseudomonadati</taxon>
        <taxon>Acidobacteriota</taxon>
        <taxon>Terriglobia</taxon>
        <taxon>Terriglobales</taxon>
        <taxon>Acidobacteriaceae</taxon>
        <taxon>Granulicella</taxon>
    </lineage>
</organism>
<dbReference type="Gene3D" id="1.25.40.10">
    <property type="entry name" value="Tetratricopeptide repeat domain"/>
    <property type="match status" value="1"/>
</dbReference>
<evidence type="ECO:0000313" key="4">
    <source>
        <dbReference type="Proteomes" id="UP000199024"/>
    </source>
</evidence>
<dbReference type="AlphaFoldDB" id="A0A1I6LX44"/>
<evidence type="ECO:0000313" key="3">
    <source>
        <dbReference type="EMBL" id="SFS08051.1"/>
    </source>
</evidence>
<evidence type="ECO:0000256" key="2">
    <source>
        <dbReference type="SAM" id="SignalP"/>
    </source>
</evidence>
<reference evidence="3 4" key="1">
    <citation type="submission" date="2016-10" db="EMBL/GenBank/DDBJ databases">
        <authorList>
            <person name="de Groot N.N."/>
        </authorList>
    </citation>
    <scope>NUCLEOTIDE SEQUENCE [LARGE SCALE GENOMIC DNA]</scope>
    <source>
        <strain evidence="3 4">DSM 21001</strain>
    </source>
</reference>
<feature type="region of interest" description="Disordered" evidence="1">
    <location>
        <begin position="539"/>
        <end position="591"/>
    </location>
</feature>
<feature type="signal peptide" evidence="2">
    <location>
        <begin position="1"/>
        <end position="23"/>
    </location>
</feature>
<dbReference type="STRING" id="474950.SAMN05421771_1424"/>
<keyword evidence="2" id="KW-0732">Signal</keyword>
<dbReference type="SUPFAM" id="SSF48452">
    <property type="entry name" value="TPR-like"/>
    <property type="match status" value="1"/>
</dbReference>
<dbReference type="EMBL" id="FOZL01000001">
    <property type="protein sequence ID" value="SFS08051.1"/>
    <property type="molecule type" value="Genomic_DNA"/>
</dbReference>
<gene>
    <name evidence="3" type="ORF">SAMN05421771_1424</name>
</gene>
<evidence type="ECO:0008006" key="5">
    <source>
        <dbReference type="Google" id="ProtNLM"/>
    </source>
</evidence>
<dbReference type="OrthoDB" id="104407at2"/>
<dbReference type="RefSeq" id="WP_089837912.1">
    <property type="nucleotide sequence ID" value="NZ_FOZL01000001.1"/>
</dbReference>
<proteinExistence type="predicted"/>
<name>A0A1I6LX44_9BACT</name>
<feature type="chain" id="PRO_5011499483" description="Tetratricopeptide repeat-containing protein" evidence="2">
    <location>
        <begin position="24"/>
        <end position="591"/>
    </location>
</feature>
<feature type="region of interest" description="Disordered" evidence="1">
    <location>
        <begin position="26"/>
        <end position="52"/>
    </location>
</feature>
<dbReference type="InterPro" id="IPR011990">
    <property type="entry name" value="TPR-like_helical_dom_sf"/>
</dbReference>
<keyword evidence="4" id="KW-1185">Reference proteome</keyword>
<dbReference type="Proteomes" id="UP000199024">
    <property type="component" value="Unassembled WGS sequence"/>
</dbReference>
<evidence type="ECO:0000256" key="1">
    <source>
        <dbReference type="SAM" id="MobiDB-lite"/>
    </source>
</evidence>